<evidence type="ECO:0000259" key="8">
    <source>
        <dbReference type="PROSITE" id="PS50862"/>
    </source>
</evidence>
<dbReference type="STRING" id="656061.D5GFP5"/>
<proteinExistence type="predicted"/>
<evidence type="ECO:0000256" key="6">
    <source>
        <dbReference type="ARBA" id="ARBA00031113"/>
    </source>
</evidence>
<protein>
    <recommendedName>
        <fullName evidence="1">serine--tRNA ligase</fullName>
        <ecNumber evidence="1">6.1.1.11</ecNumber>
    </recommendedName>
    <alternativeName>
        <fullName evidence="6">Seryl-tRNA synthetase</fullName>
    </alternativeName>
    <alternativeName>
        <fullName evidence="7">Seryl-tRNA(Ser) synthetase</fullName>
    </alternativeName>
</protein>
<evidence type="ECO:0000256" key="1">
    <source>
        <dbReference type="ARBA" id="ARBA00012840"/>
    </source>
</evidence>
<dbReference type="RefSeq" id="XP_002839147.1">
    <property type="nucleotide sequence ID" value="XM_002839101.1"/>
</dbReference>
<evidence type="ECO:0000256" key="3">
    <source>
        <dbReference type="ARBA" id="ARBA00022741"/>
    </source>
</evidence>
<evidence type="ECO:0000313" key="9">
    <source>
        <dbReference type="EMBL" id="CAZ83338.1"/>
    </source>
</evidence>
<dbReference type="HOGENOM" id="CLU_023797_2_0_1"/>
<name>D5GFP5_TUBMM</name>
<sequence length="219" mass="25428">MAKTSHLEQFDDELYRVISYGEEKNDKYLIATSEQPISGLHADEWLQQKGLPIRYASFSSCYSREAGAHGKDAWGIFRVHQFEKLEQFVITHPEKSWEAFDEIINYSEEFYKSLNIPYRDVAIVSGALNNAAAKIYDVEAWFPFKGEHKELKSPITTNYQPRNPEMRYRTNSQSDTVKEYVHCLNSTLCVTQCSLCCLLENYQTTECINVPEPLRKYIP</sequence>
<keyword evidence="4" id="KW-0067">ATP-binding</keyword>
<dbReference type="InterPro" id="IPR045864">
    <property type="entry name" value="aa-tRNA-synth_II/BPL/LPL"/>
</dbReference>
<dbReference type="GeneID" id="9188286"/>
<evidence type="ECO:0000313" key="10">
    <source>
        <dbReference type="Proteomes" id="UP000006911"/>
    </source>
</evidence>
<evidence type="ECO:0000256" key="5">
    <source>
        <dbReference type="ARBA" id="ARBA00023146"/>
    </source>
</evidence>
<dbReference type="EMBL" id="FN430216">
    <property type="protein sequence ID" value="CAZ83338.1"/>
    <property type="molecule type" value="Genomic_DNA"/>
</dbReference>
<gene>
    <name evidence="9" type="ORF">GSTUM_00001904001</name>
</gene>
<keyword evidence="10" id="KW-1185">Reference proteome</keyword>
<evidence type="ECO:0000256" key="7">
    <source>
        <dbReference type="ARBA" id="ARBA00034892"/>
    </source>
</evidence>
<dbReference type="OMA" id="KSWEILE"/>
<keyword evidence="5" id="KW-0030">Aminoacyl-tRNA synthetase</keyword>
<dbReference type="InterPro" id="IPR006195">
    <property type="entry name" value="aa-tRNA-synth_II"/>
</dbReference>
<dbReference type="Gene3D" id="3.30.930.10">
    <property type="entry name" value="Bira Bifunctional Protein, Domain 2"/>
    <property type="match status" value="1"/>
</dbReference>
<evidence type="ECO:0000256" key="2">
    <source>
        <dbReference type="ARBA" id="ARBA00022598"/>
    </source>
</evidence>
<reference evidence="9 10" key="1">
    <citation type="journal article" date="2010" name="Nature">
        <title>Perigord black truffle genome uncovers evolutionary origins and mechanisms of symbiosis.</title>
        <authorList>
            <person name="Martin F."/>
            <person name="Kohler A."/>
            <person name="Murat C."/>
            <person name="Balestrini R."/>
            <person name="Coutinho P.M."/>
            <person name="Jaillon O."/>
            <person name="Montanini B."/>
            <person name="Morin E."/>
            <person name="Noel B."/>
            <person name="Percudani R."/>
            <person name="Porcel B."/>
            <person name="Rubini A."/>
            <person name="Amicucci A."/>
            <person name="Amselem J."/>
            <person name="Anthouard V."/>
            <person name="Arcioni S."/>
            <person name="Artiguenave F."/>
            <person name="Aury J.M."/>
            <person name="Ballario P."/>
            <person name="Bolchi A."/>
            <person name="Brenna A."/>
            <person name="Brun A."/>
            <person name="Buee M."/>
            <person name="Cantarel B."/>
            <person name="Chevalier G."/>
            <person name="Couloux A."/>
            <person name="Da Silva C."/>
            <person name="Denoeud F."/>
            <person name="Duplessis S."/>
            <person name="Ghignone S."/>
            <person name="Hilselberger B."/>
            <person name="Iotti M."/>
            <person name="Marcais B."/>
            <person name="Mello A."/>
            <person name="Miranda M."/>
            <person name="Pacioni G."/>
            <person name="Quesneville H."/>
            <person name="Riccioni C."/>
            <person name="Ruotolo R."/>
            <person name="Splivallo R."/>
            <person name="Stocchi V."/>
            <person name="Tisserant E."/>
            <person name="Viscomi A.R."/>
            <person name="Zambonelli A."/>
            <person name="Zampieri E."/>
            <person name="Henrissat B."/>
            <person name="Lebrun M.H."/>
            <person name="Paolocci F."/>
            <person name="Bonfante P."/>
            <person name="Ottonello S."/>
            <person name="Wincker P."/>
        </authorList>
    </citation>
    <scope>NUCLEOTIDE SEQUENCE [LARGE SCALE GENOMIC DNA]</scope>
    <source>
        <strain evidence="9 10">Mel28</strain>
    </source>
</reference>
<dbReference type="PROSITE" id="PS50862">
    <property type="entry name" value="AA_TRNA_LIGASE_II"/>
    <property type="match status" value="1"/>
</dbReference>
<dbReference type="SUPFAM" id="SSF55681">
    <property type="entry name" value="Class II aaRS and biotin synthetases"/>
    <property type="match status" value="1"/>
</dbReference>
<accession>D5GFP5</accession>
<dbReference type="InterPro" id="IPR002317">
    <property type="entry name" value="Ser-tRNA-ligase_type_1"/>
</dbReference>
<dbReference type="eggNOG" id="KOG2509">
    <property type="taxonomic scope" value="Eukaryota"/>
</dbReference>
<dbReference type="EC" id="6.1.1.11" evidence="1"/>
<dbReference type="Proteomes" id="UP000006911">
    <property type="component" value="Unassembled WGS sequence"/>
</dbReference>
<dbReference type="KEGG" id="tml:GSTUM_00001904001"/>
<dbReference type="GO" id="GO:0006434">
    <property type="term" value="P:seryl-tRNA aminoacylation"/>
    <property type="evidence" value="ECO:0007669"/>
    <property type="project" value="InterPro"/>
</dbReference>
<keyword evidence="3" id="KW-0547">Nucleotide-binding</keyword>
<dbReference type="InParanoid" id="D5GFP5"/>
<keyword evidence="2" id="KW-0436">Ligase</keyword>
<evidence type="ECO:0000256" key="4">
    <source>
        <dbReference type="ARBA" id="ARBA00022840"/>
    </source>
</evidence>
<dbReference type="PANTHER" id="PTHR11778">
    <property type="entry name" value="SERYL-TRNA SYNTHETASE"/>
    <property type="match status" value="1"/>
</dbReference>
<dbReference type="GO" id="GO:0005524">
    <property type="term" value="F:ATP binding"/>
    <property type="evidence" value="ECO:0007669"/>
    <property type="project" value="UniProtKB-KW"/>
</dbReference>
<dbReference type="GO" id="GO:0004828">
    <property type="term" value="F:serine-tRNA ligase activity"/>
    <property type="evidence" value="ECO:0007669"/>
    <property type="project" value="UniProtKB-EC"/>
</dbReference>
<dbReference type="InterPro" id="IPR002314">
    <property type="entry name" value="aa-tRNA-synt_IIb"/>
</dbReference>
<dbReference type="Pfam" id="PF00587">
    <property type="entry name" value="tRNA-synt_2b"/>
    <property type="match status" value="1"/>
</dbReference>
<feature type="domain" description="Aminoacyl-transfer RNA synthetases class-II family profile" evidence="8">
    <location>
        <begin position="1"/>
        <end position="153"/>
    </location>
</feature>
<organism evidence="9 10">
    <name type="scientific">Tuber melanosporum (strain Mel28)</name>
    <name type="common">Perigord black truffle</name>
    <dbReference type="NCBI Taxonomy" id="656061"/>
    <lineage>
        <taxon>Eukaryota</taxon>
        <taxon>Fungi</taxon>
        <taxon>Dikarya</taxon>
        <taxon>Ascomycota</taxon>
        <taxon>Pezizomycotina</taxon>
        <taxon>Pezizomycetes</taxon>
        <taxon>Pezizales</taxon>
        <taxon>Tuberaceae</taxon>
        <taxon>Tuber</taxon>
    </lineage>
</organism>
<dbReference type="AlphaFoldDB" id="D5GFP5"/>
<dbReference type="PRINTS" id="PR00981">
    <property type="entry name" value="TRNASYNTHSER"/>
</dbReference>